<evidence type="ECO:0000259" key="2">
    <source>
        <dbReference type="Pfam" id="PF10545"/>
    </source>
</evidence>
<feature type="domain" description="MADF" evidence="2">
    <location>
        <begin position="12"/>
        <end position="45"/>
    </location>
</feature>
<evidence type="ECO:0000256" key="1">
    <source>
        <dbReference type="SAM" id="MobiDB-lite"/>
    </source>
</evidence>
<dbReference type="InterPro" id="IPR006578">
    <property type="entry name" value="MADF-dom"/>
</dbReference>
<organism evidence="3 4">
    <name type="scientific">Elysia crispata</name>
    <name type="common">lettuce slug</name>
    <dbReference type="NCBI Taxonomy" id="231223"/>
    <lineage>
        <taxon>Eukaryota</taxon>
        <taxon>Metazoa</taxon>
        <taxon>Spiralia</taxon>
        <taxon>Lophotrochozoa</taxon>
        <taxon>Mollusca</taxon>
        <taxon>Gastropoda</taxon>
        <taxon>Heterobranchia</taxon>
        <taxon>Euthyneura</taxon>
        <taxon>Panpulmonata</taxon>
        <taxon>Sacoglossa</taxon>
        <taxon>Placobranchoidea</taxon>
        <taxon>Plakobranchidae</taxon>
        <taxon>Elysia</taxon>
    </lineage>
</organism>
<dbReference type="AlphaFoldDB" id="A0AAE0XPN6"/>
<feature type="region of interest" description="Disordered" evidence="1">
    <location>
        <begin position="104"/>
        <end position="123"/>
    </location>
</feature>
<accession>A0AAE0XPN6</accession>
<dbReference type="PANTHER" id="PTHR21505">
    <property type="entry name" value="MADF DOMAIN-CONTAINING PROTEIN-RELATED"/>
    <property type="match status" value="1"/>
</dbReference>
<dbReference type="EMBL" id="JAWDGP010007871">
    <property type="protein sequence ID" value="KAK3701951.1"/>
    <property type="molecule type" value="Genomic_DNA"/>
</dbReference>
<reference evidence="3" key="1">
    <citation type="journal article" date="2023" name="G3 (Bethesda)">
        <title>A reference genome for the long-term kleptoplast-retaining sea slug Elysia crispata morphotype clarki.</title>
        <authorList>
            <person name="Eastman K.E."/>
            <person name="Pendleton A.L."/>
            <person name="Shaikh M.A."/>
            <person name="Suttiyut T."/>
            <person name="Ogas R."/>
            <person name="Tomko P."/>
            <person name="Gavelis G."/>
            <person name="Widhalm J.R."/>
            <person name="Wisecaver J.H."/>
        </authorList>
    </citation>
    <scope>NUCLEOTIDE SEQUENCE</scope>
    <source>
        <strain evidence="3">ECLA1</strain>
    </source>
</reference>
<evidence type="ECO:0000313" key="4">
    <source>
        <dbReference type="Proteomes" id="UP001283361"/>
    </source>
</evidence>
<name>A0AAE0XPN6_9GAST</name>
<comment type="caution">
    <text evidence="3">The sequence shown here is derived from an EMBL/GenBank/DDBJ whole genome shotgun (WGS) entry which is preliminary data.</text>
</comment>
<proteinExistence type="predicted"/>
<gene>
    <name evidence="3" type="ORF">RRG08_017842</name>
</gene>
<protein>
    <recommendedName>
        <fullName evidence="2">MADF domain-containing protein</fullName>
    </recommendedName>
</protein>
<dbReference type="Pfam" id="PF10545">
    <property type="entry name" value="MADF_DNA_bdg"/>
    <property type="match status" value="1"/>
</dbReference>
<sequence>MATWSKDSVVDFIEYYRSFECLWKIKSKDYSNKMKREHAYEELIQLNYSFFQRNSQASSAVWGRNLEYYPFNNEPATDVHQWVPQDNFKDQVARKDQQPRAVAANEANASRARDPSETMGWVGHTLRKPGCSTTRRALTWNPQGKRKRGRPTNTWRRDLEADTRRLGHTWKQLESLAGDRDAWRTLVGGLCPTRCSQA</sequence>
<evidence type="ECO:0000313" key="3">
    <source>
        <dbReference type="EMBL" id="KAK3701951.1"/>
    </source>
</evidence>
<dbReference type="Proteomes" id="UP001283361">
    <property type="component" value="Unassembled WGS sequence"/>
</dbReference>
<keyword evidence="4" id="KW-1185">Reference proteome</keyword>
<dbReference type="PANTHER" id="PTHR21505:SF8">
    <property type="entry name" value="DPT-YFP REPRESSOR BY OVEREXPRESSION, ISOFORM D-RELATED"/>
    <property type="match status" value="1"/>
</dbReference>